<dbReference type="CDD" id="cd13529">
    <property type="entry name" value="PBP2_transferrin"/>
    <property type="match status" value="1"/>
</dbReference>
<feature type="signal peptide" evidence="3">
    <location>
        <begin position="1"/>
        <end position="19"/>
    </location>
</feature>
<dbReference type="InterPro" id="IPR001156">
    <property type="entry name" value="Transferrin-like_dom"/>
</dbReference>
<dbReference type="PROSITE" id="PS00205">
    <property type="entry name" value="TRANSFERRIN_LIKE_1"/>
    <property type="match status" value="1"/>
</dbReference>
<keyword evidence="3" id="KW-0732">Signal</keyword>
<feature type="compositionally biased region" description="Pro residues" evidence="2">
    <location>
        <begin position="43"/>
        <end position="66"/>
    </location>
</feature>
<dbReference type="PROSITE" id="PS51408">
    <property type="entry name" value="TRANSFERRIN_LIKE_4"/>
    <property type="match status" value="1"/>
</dbReference>
<feature type="domain" description="Transferrin-like" evidence="4">
    <location>
        <begin position="79"/>
        <end position="423"/>
    </location>
</feature>
<evidence type="ECO:0000256" key="2">
    <source>
        <dbReference type="SAM" id="MobiDB-lite"/>
    </source>
</evidence>
<evidence type="ECO:0000313" key="5">
    <source>
        <dbReference type="EMBL" id="KAL3681148.1"/>
    </source>
</evidence>
<feature type="chain" id="PRO_5044883254" description="Transferrin-like domain-containing protein" evidence="3">
    <location>
        <begin position="20"/>
        <end position="423"/>
    </location>
</feature>
<keyword evidence="6" id="KW-1185">Reference proteome</keyword>
<dbReference type="Proteomes" id="UP001633002">
    <property type="component" value="Unassembled WGS sequence"/>
</dbReference>
<reference evidence="5 6" key="1">
    <citation type="submission" date="2024-09" db="EMBL/GenBank/DDBJ databases">
        <title>Chromosome-scale assembly of Riccia sorocarpa.</title>
        <authorList>
            <person name="Paukszto L."/>
        </authorList>
    </citation>
    <scope>NUCLEOTIDE SEQUENCE [LARGE SCALE GENOMIC DNA]</scope>
    <source>
        <strain evidence="5">LP-2024</strain>
        <tissue evidence="5">Aerial parts of the thallus</tissue>
    </source>
</reference>
<feature type="region of interest" description="Disordered" evidence="2">
    <location>
        <begin position="19"/>
        <end position="72"/>
    </location>
</feature>
<dbReference type="Gene3D" id="3.40.190.10">
    <property type="entry name" value="Periplasmic binding protein-like II"/>
    <property type="match status" value="1"/>
</dbReference>
<organism evidence="5 6">
    <name type="scientific">Riccia sorocarpa</name>
    <dbReference type="NCBI Taxonomy" id="122646"/>
    <lineage>
        <taxon>Eukaryota</taxon>
        <taxon>Viridiplantae</taxon>
        <taxon>Streptophyta</taxon>
        <taxon>Embryophyta</taxon>
        <taxon>Marchantiophyta</taxon>
        <taxon>Marchantiopsida</taxon>
        <taxon>Marchantiidae</taxon>
        <taxon>Marchantiales</taxon>
        <taxon>Ricciaceae</taxon>
        <taxon>Riccia</taxon>
    </lineage>
</organism>
<name>A0ABD3GPP1_9MARC</name>
<evidence type="ECO:0000313" key="6">
    <source>
        <dbReference type="Proteomes" id="UP001633002"/>
    </source>
</evidence>
<dbReference type="AlphaFoldDB" id="A0ABD3GPP1"/>
<dbReference type="PRINTS" id="PR00422">
    <property type="entry name" value="TRANSFERRIN"/>
</dbReference>
<dbReference type="EMBL" id="JBJQOH010000007">
    <property type="protein sequence ID" value="KAL3681148.1"/>
    <property type="molecule type" value="Genomic_DNA"/>
</dbReference>
<comment type="caution">
    <text evidence="5">The sequence shown here is derived from an EMBL/GenBank/DDBJ whole genome shotgun (WGS) entry which is preliminary data.</text>
</comment>
<dbReference type="SMART" id="SM00094">
    <property type="entry name" value="TR_FER"/>
    <property type="match status" value="1"/>
</dbReference>
<dbReference type="PANTHER" id="PTHR11485:SF29">
    <property type="entry name" value="TRANSFERRIN 2"/>
    <property type="match status" value="1"/>
</dbReference>
<sequence>MKPPVRILLLVLLMASTTAEGPLPSPSPAPASVPAPAVFSSPVPAPASPAPSPRNSPGSAPAPAPAPSNGTLDPRQGEVIWCAVREEFDDCLTYMGLLSGNLNWTCVMKEDKGECMDAIRNGEADLISVEAGYAYTAFRNRSMKAILSEEYSFHAGSYAAVAVVRKEMCDRNPHLTLENFRHLKSCHPGYQTSGGWNYPVLSLLKMGVDPRLLNTTSIPNDVKTLTRFFSASCAPSELGYGGICSGCGNQSICSGASTVYAGEPGAFRCLMDGTGDIAFLRARTPQLYSSDGLNSQEWSTKSVDQFIVASVPANPIMTWNGMKAAKKNAIVTALLNANWTSALYTGKNWENHVLSVSTQALAEVKQFTRSYLATSGAVSKIIQDLNHNIMIEFSGSLKTSKTTPVLSMTVVILTSWVLHFFLS</sequence>
<gene>
    <name evidence="5" type="ORF">R1sor_024104</name>
</gene>
<proteinExistence type="predicted"/>
<dbReference type="PANTHER" id="PTHR11485">
    <property type="entry name" value="TRANSFERRIN"/>
    <property type="match status" value="1"/>
</dbReference>
<protein>
    <recommendedName>
        <fullName evidence="4">Transferrin-like domain-containing protein</fullName>
    </recommendedName>
</protein>
<accession>A0ABD3GPP1</accession>
<evidence type="ECO:0000256" key="3">
    <source>
        <dbReference type="SAM" id="SignalP"/>
    </source>
</evidence>
<dbReference type="Pfam" id="PF00405">
    <property type="entry name" value="Transferrin"/>
    <property type="match status" value="1"/>
</dbReference>
<keyword evidence="1" id="KW-0677">Repeat</keyword>
<dbReference type="InterPro" id="IPR018195">
    <property type="entry name" value="Transferrin_Fe_BS"/>
</dbReference>
<feature type="compositionally biased region" description="Pro residues" evidence="2">
    <location>
        <begin position="23"/>
        <end position="33"/>
    </location>
</feature>
<dbReference type="SUPFAM" id="SSF53850">
    <property type="entry name" value="Periplasmic binding protein-like II"/>
    <property type="match status" value="1"/>
</dbReference>
<evidence type="ECO:0000259" key="4">
    <source>
        <dbReference type="PROSITE" id="PS51408"/>
    </source>
</evidence>
<evidence type="ECO:0000256" key="1">
    <source>
        <dbReference type="ARBA" id="ARBA00022737"/>
    </source>
</evidence>